<evidence type="ECO:0000313" key="1">
    <source>
        <dbReference type="EMBL" id="GAA5172991.1"/>
    </source>
</evidence>
<comment type="caution">
    <text evidence="1">The sequence shown here is derived from an EMBL/GenBank/DDBJ whole genome shotgun (WGS) entry which is preliminary data.</text>
</comment>
<dbReference type="EMBL" id="BAABLD010000025">
    <property type="protein sequence ID" value="GAA5172991.1"/>
    <property type="molecule type" value="Genomic_DNA"/>
</dbReference>
<organism evidence="1 2">
    <name type="scientific">Viridibacterium curvum</name>
    <dbReference type="NCBI Taxonomy" id="1101404"/>
    <lineage>
        <taxon>Bacteria</taxon>
        <taxon>Pseudomonadati</taxon>
        <taxon>Pseudomonadota</taxon>
        <taxon>Betaproteobacteria</taxon>
        <taxon>Rhodocyclales</taxon>
        <taxon>Rhodocyclaceae</taxon>
        <taxon>Viridibacterium</taxon>
    </lineage>
</organism>
<reference evidence="2" key="1">
    <citation type="journal article" date="2019" name="Int. J. Syst. Evol. Microbiol.">
        <title>The Global Catalogue of Microorganisms (GCM) 10K type strain sequencing project: providing services to taxonomists for standard genome sequencing and annotation.</title>
        <authorList>
            <consortium name="The Broad Institute Genomics Platform"/>
            <consortium name="The Broad Institute Genome Sequencing Center for Infectious Disease"/>
            <person name="Wu L."/>
            <person name="Ma J."/>
        </authorList>
    </citation>
    <scope>NUCLEOTIDE SEQUENCE [LARGE SCALE GENOMIC DNA]</scope>
    <source>
        <strain evidence="2">JCM 18715</strain>
    </source>
</reference>
<accession>A0ABP9R8R1</accession>
<evidence type="ECO:0000313" key="2">
    <source>
        <dbReference type="Proteomes" id="UP001500547"/>
    </source>
</evidence>
<dbReference type="RefSeq" id="WP_345534917.1">
    <property type="nucleotide sequence ID" value="NZ_BAABLD010000025.1"/>
</dbReference>
<proteinExistence type="predicted"/>
<dbReference type="Proteomes" id="UP001500547">
    <property type="component" value="Unassembled WGS sequence"/>
</dbReference>
<sequence length="114" mass="12925">MVMFESEADLIATIAQHDALVRQCVAGELSFFDFCEKYNDFYAYWALDGHESDEEERTLLEKHDSLIEPHRVIAYEILGKLCSDEDAKLDSYINAGRFGSAEAMKRLANVRVGA</sequence>
<protein>
    <submittedName>
        <fullName evidence="1">Uncharacterized protein</fullName>
    </submittedName>
</protein>
<keyword evidence="2" id="KW-1185">Reference proteome</keyword>
<gene>
    <name evidence="1" type="ORF">GCM10025770_39810</name>
</gene>
<name>A0ABP9R8R1_9RHOO</name>